<keyword evidence="3" id="KW-0808">Transferase</keyword>
<dbReference type="InterPro" id="IPR050229">
    <property type="entry name" value="GlpE_sulfurtransferase"/>
</dbReference>
<reference evidence="3 4" key="1">
    <citation type="submission" date="2018-03" db="EMBL/GenBank/DDBJ databases">
        <title>Comparative genomics illustrates the genes involved in a hyperalkaliphilic mechanisms of Serpentinomonas isolated from highly-alkaline calcium-rich serpentinized springs.</title>
        <authorList>
            <person name="Suzuki S."/>
            <person name="Ishii S."/>
            <person name="Walworth N."/>
            <person name="Bird L."/>
            <person name="Kuenen J.G."/>
            <person name="Nealson K.H."/>
        </authorList>
    </citation>
    <scope>NUCLEOTIDE SEQUENCE [LARGE SCALE GENOMIC DNA]</scope>
    <source>
        <strain evidence="3 4">P1</strain>
    </source>
</reference>
<evidence type="ECO:0000259" key="2">
    <source>
        <dbReference type="PROSITE" id="PS50206"/>
    </source>
</evidence>
<protein>
    <submittedName>
        <fullName evidence="3">Sulfurtransferase</fullName>
    </submittedName>
</protein>
<dbReference type="PROSITE" id="PS50206">
    <property type="entry name" value="RHODANESE_3"/>
    <property type="match status" value="1"/>
</dbReference>
<dbReference type="SUPFAM" id="SSF52821">
    <property type="entry name" value="Rhodanese/Cell cycle control phosphatase"/>
    <property type="match status" value="1"/>
</dbReference>
<evidence type="ECO:0000313" key="3">
    <source>
        <dbReference type="EMBL" id="PRD64785.1"/>
    </source>
</evidence>
<comment type="caution">
    <text evidence="3">The sequence shown here is derived from an EMBL/GenBank/DDBJ whole genome shotgun (WGS) entry which is preliminary data.</text>
</comment>
<dbReference type="InterPro" id="IPR001763">
    <property type="entry name" value="Rhodanese-like_dom"/>
</dbReference>
<dbReference type="AlphaFoldDB" id="A0A2S9K332"/>
<dbReference type="GO" id="GO:0016740">
    <property type="term" value="F:transferase activity"/>
    <property type="evidence" value="ECO:0007669"/>
    <property type="project" value="UniProtKB-KW"/>
</dbReference>
<dbReference type="PANTHER" id="PTHR43031">
    <property type="entry name" value="FAD-DEPENDENT OXIDOREDUCTASE"/>
    <property type="match status" value="1"/>
</dbReference>
<dbReference type="EMBL" id="PVLQ01000047">
    <property type="protein sequence ID" value="PRD64785.1"/>
    <property type="molecule type" value="Genomic_DNA"/>
</dbReference>
<organism evidence="3 4">
    <name type="scientific">Malikia granosa</name>
    <dbReference type="NCBI Taxonomy" id="263067"/>
    <lineage>
        <taxon>Bacteria</taxon>
        <taxon>Pseudomonadati</taxon>
        <taxon>Pseudomonadota</taxon>
        <taxon>Betaproteobacteria</taxon>
        <taxon>Burkholderiales</taxon>
        <taxon>Comamonadaceae</taxon>
        <taxon>Malikia</taxon>
    </lineage>
</organism>
<keyword evidence="1" id="KW-0812">Transmembrane</keyword>
<dbReference type="OrthoDB" id="1445766at2"/>
<keyword evidence="4" id="KW-1185">Reference proteome</keyword>
<feature type="transmembrane region" description="Helical" evidence="1">
    <location>
        <begin position="6"/>
        <end position="26"/>
    </location>
</feature>
<keyword evidence="1" id="KW-0472">Membrane</keyword>
<proteinExistence type="predicted"/>
<dbReference type="Pfam" id="PF00581">
    <property type="entry name" value="Rhodanese"/>
    <property type="match status" value="1"/>
</dbReference>
<sequence length="136" mass="14092">MTFLIANWFLILAALVSGGLLLWPLVTGGGLSGGLKPTDAVLLINREKAVVVDVCSSDEFATGHVVGARNIPLADLEAKLPGAVKNKALPVILVCASGMRSGRAVAIAKKLGYEKAQSLEGGMKAWRAASLPVEKA</sequence>
<name>A0A2S9K332_9BURK</name>
<dbReference type="Gene3D" id="3.40.250.10">
    <property type="entry name" value="Rhodanese-like domain"/>
    <property type="match status" value="1"/>
</dbReference>
<accession>A0A2S9K332</accession>
<evidence type="ECO:0000256" key="1">
    <source>
        <dbReference type="SAM" id="Phobius"/>
    </source>
</evidence>
<dbReference type="SMART" id="SM00450">
    <property type="entry name" value="RHOD"/>
    <property type="match status" value="1"/>
</dbReference>
<dbReference type="PANTHER" id="PTHR43031:SF18">
    <property type="entry name" value="RHODANESE-RELATED SULFURTRANSFERASES"/>
    <property type="match status" value="1"/>
</dbReference>
<dbReference type="CDD" id="cd00158">
    <property type="entry name" value="RHOD"/>
    <property type="match status" value="1"/>
</dbReference>
<gene>
    <name evidence="3" type="ORF">C6P64_12815</name>
</gene>
<evidence type="ECO:0000313" key="4">
    <source>
        <dbReference type="Proteomes" id="UP000238589"/>
    </source>
</evidence>
<dbReference type="RefSeq" id="WP_105748953.1">
    <property type="nucleotide sequence ID" value="NZ_PVLQ01000047.1"/>
</dbReference>
<feature type="domain" description="Rhodanese" evidence="2">
    <location>
        <begin position="45"/>
        <end position="135"/>
    </location>
</feature>
<keyword evidence="1" id="KW-1133">Transmembrane helix</keyword>
<dbReference type="Proteomes" id="UP000238589">
    <property type="component" value="Unassembled WGS sequence"/>
</dbReference>
<dbReference type="InterPro" id="IPR036873">
    <property type="entry name" value="Rhodanese-like_dom_sf"/>
</dbReference>